<evidence type="ECO:0000313" key="3">
    <source>
        <dbReference type="Proteomes" id="UP000799440"/>
    </source>
</evidence>
<protein>
    <submittedName>
        <fullName evidence="2">Uncharacterized protein</fullName>
    </submittedName>
</protein>
<sequence>MAPQQPIFGPILPTRSTQQAHDGQTAMPGNRHQIGGPSIPRPLNLSQAWPGYENPMGFDWRAPLPPPPVPTIRLPSQPSMLYPPAANGIVSTETFSSRPGNSSLAEPSIVPMAVSMGRALGPAPSRQRVTKDTVRRVVRLWKCYQCLLRVAQELCPGPCLQYRLCSYKQNFRGVAFAWRWVILVSVANVV</sequence>
<accession>A0A6A6UZL6</accession>
<dbReference type="Proteomes" id="UP000799440">
    <property type="component" value="Unassembled WGS sequence"/>
</dbReference>
<evidence type="ECO:0000256" key="1">
    <source>
        <dbReference type="SAM" id="MobiDB-lite"/>
    </source>
</evidence>
<name>A0A6A6UZL6_9PLEO</name>
<gene>
    <name evidence="2" type="ORF">M011DRAFT_510623</name>
</gene>
<dbReference type="AlphaFoldDB" id="A0A6A6UZL6"/>
<feature type="region of interest" description="Disordered" evidence="1">
    <location>
        <begin position="1"/>
        <end position="26"/>
    </location>
</feature>
<reference evidence="2" key="1">
    <citation type="journal article" date="2020" name="Stud. Mycol.">
        <title>101 Dothideomycetes genomes: a test case for predicting lifestyles and emergence of pathogens.</title>
        <authorList>
            <person name="Haridas S."/>
            <person name="Albert R."/>
            <person name="Binder M."/>
            <person name="Bloem J."/>
            <person name="Labutti K."/>
            <person name="Salamov A."/>
            <person name="Andreopoulos B."/>
            <person name="Baker S."/>
            <person name="Barry K."/>
            <person name="Bills G."/>
            <person name="Bluhm B."/>
            <person name="Cannon C."/>
            <person name="Castanera R."/>
            <person name="Culley D."/>
            <person name="Daum C."/>
            <person name="Ezra D."/>
            <person name="Gonzalez J."/>
            <person name="Henrissat B."/>
            <person name="Kuo A."/>
            <person name="Liang C."/>
            <person name="Lipzen A."/>
            <person name="Lutzoni F."/>
            <person name="Magnuson J."/>
            <person name="Mondo S."/>
            <person name="Nolan M."/>
            <person name="Ohm R."/>
            <person name="Pangilinan J."/>
            <person name="Park H.-J."/>
            <person name="Ramirez L."/>
            <person name="Alfaro M."/>
            <person name="Sun H."/>
            <person name="Tritt A."/>
            <person name="Yoshinaga Y."/>
            <person name="Zwiers L.-H."/>
            <person name="Turgeon B."/>
            <person name="Goodwin S."/>
            <person name="Spatafora J."/>
            <person name="Crous P."/>
            <person name="Grigoriev I."/>
        </authorList>
    </citation>
    <scope>NUCLEOTIDE SEQUENCE</scope>
    <source>
        <strain evidence="2">CBS 119925</strain>
    </source>
</reference>
<evidence type="ECO:0000313" key="2">
    <source>
        <dbReference type="EMBL" id="KAF2742976.1"/>
    </source>
</evidence>
<organism evidence="2 3">
    <name type="scientific">Sporormia fimetaria CBS 119925</name>
    <dbReference type="NCBI Taxonomy" id="1340428"/>
    <lineage>
        <taxon>Eukaryota</taxon>
        <taxon>Fungi</taxon>
        <taxon>Dikarya</taxon>
        <taxon>Ascomycota</taxon>
        <taxon>Pezizomycotina</taxon>
        <taxon>Dothideomycetes</taxon>
        <taxon>Pleosporomycetidae</taxon>
        <taxon>Pleosporales</taxon>
        <taxon>Sporormiaceae</taxon>
        <taxon>Sporormia</taxon>
    </lineage>
</organism>
<keyword evidence="3" id="KW-1185">Reference proteome</keyword>
<dbReference type="EMBL" id="MU006602">
    <property type="protein sequence ID" value="KAF2742976.1"/>
    <property type="molecule type" value="Genomic_DNA"/>
</dbReference>
<proteinExistence type="predicted"/>